<name>A0A0Y0Q8Y7_9MICO</name>
<keyword evidence="4" id="KW-1185">Reference proteome</keyword>
<dbReference type="KEGG" id="mvd:AWU67_14915"/>
<organism evidence="3 4">
    <name type="scientific">Microterricola viridarii</name>
    <dbReference type="NCBI Taxonomy" id="412690"/>
    <lineage>
        <taxon>Bacteria</taxon>
        <taxon>Bacillati</taxon>
        <taxon>Actinomycetota</taxon>
        <taxon>Actinomycetes</taxon>
        <taxon>Micrococcales</taxon>
        <taxon>Microbacteriaceae</taxon>
        <taxon>Microterricola</taxon>
    </lineage>
</organism>
<keyword evidence="2" id="KW-0808">Transferase</keyword>
<dbReference type="RefSeq" id="WP_067230816.1">
    <property type="nucleotide sequence ID" value="NZ_CP014145.1"/>
</dbReference>
<gene>
    <name evidence="3" type="ORF">AWU67_14915</name>
</gene>
<dbReference type="SUPFAM" id="SSF48576">
    <property type="entry name" value="Terpenoid synthases"/>
    <property type="match status" value="1"/>
</dbReference>
<dbReference type="UniPathway" id="UPA00799"/>
<dbReference type="Gene3D" id="1.10.600.10">
    <property type="entry name" value="Farnesyl Diphosphate Synthase"/>
    <property type="match status" value="1"/>
</dbReference>
<dbReference type="InterPro" id="IPR008949">
    <property type="entry name" value="Isoprenoid_synthase_dom_sf"/>
</dbReference>
<dbReference type="InterPro" id="IPR044843">
    <property type="entry name" value="Trans_IPPS_bact-type"/>
</dbReference>
<dbReference type="Pfam" id="PF00494">
    <property type="entry name" value="SQS_PSY"/>
    <property type="match status" value="1"/>
</dbReference>
<evidence type="ECO:0000256" key="1">
    <source>
        <dbReference type="ARBA" id="ARBA00004684"/>
    </source>
</evidence>
<dbReference type="EMBL" id="CP014145">
    <property type="protein sequence ID" value="AMB59936.1"/>
    <property type="molecule type" value="Genomic_DNA"/>
</dbReference>
<protein>
    <submittedName>
        <fullName evidence="3">Phytoene synthase</fullName>
    </submittedName>
</protein>
<dbReference type="GO" id="GO:0051996">
    <property type="term" value="F:squalene synthase [NAD(P)H] activity"/>
    <property type="evidence" value="ECO:0007669"/>
    <property type="project" value="InterPro"/>
</dbReference>
<evidence type="ECO:0000313" key="4">
    <source>
        <dbReference type="Proteomes" id="UP000058305"/>
    </source>
</evidence>
<dbReference type="SFLD" id="SFLDS00005">
    <property type="entry name" value="Isoprenoid_Synthase_Type_I"/>
    <property type="match status" value="1"/>
</dbReference>
<dbReference type="SFLD" id="SFLDG01212">
    <property type="entry name" value="Phytoene_synthase_like"/>
    <property type="match status" value="1"/>
</dbReference>
<dbReference type="PROSITE" id="PS01045">
    <property type="entry name" value="SQUALEN_PHYTOEN_SYN_2"/>
    <property type="match status" value="1"/>
</dbReference>
<proteinExistence type="predicted"/>
<reference evidence="3 4" key="1">
    <citation type="journal article" date="2016" name="J. Biotechnol.">
        <title>First complete genome sequence of a species in the genus Microterricola, an extremophilic cold active enzyme producing bacterial strain ERGS5:02 isolated from Sikkim Himalaya.</title>
        <authorList>
            <person name="Himanshu"/>
            <person name="Swarnkar M.K."/>
            <person name="Singh D."/>
            <person name="Kumar R."/>
        </authorList>
    </citation>
    <scope>NUCLEOTIDE SEQUENCE [LARGE SCALE GENOMIC DNA]</scope>
    <source>
        <strain evidence="3 4">ERGS5:02</strain>
    </source>
</reference>
<accession>A0A0Y0Q8Y7</accession>
<evidence type="ECO:0000256" key="2">
    <source>
        <dbReference type="ARBA" id="ARBA00022679"/>
    </source>
</evidence>
<dbReference type="PANTHER" id="PTHR31480">
    <property type="entry name" value="BIFUNCTIONAL LYCOPENE CYCLASE/PHYTOENE SYNTHASE"/>
    <property type="match status" value="1"/>
</dbReference>
<dbReference type="InterPro" id="IPR002060">
    <property type="entry name" value="Squ/phyt_synthse"/>
</dbReference>
<dbReference type="SFLD" id="SFLDG01018">
    <property type="entry name" value="Squalene/Phytoene_Synthase_Lik"/>
    <property type="match status" value="1"/>
</dbReference>
<dbReference type="GO" id="GO:0004311">
    <property type="term" value="F:geranylgeranyl diphosphate synthase activity"/>
    <property type="evidence" value="ECO:0007669"/>
    <property type="project" value="InterPro"/>
</dbReference>
<dbReference type="AlphaFoldDB" id="A0A0Y0Q8Y7"/>
<comment type="pathway">
    <text evidence="1">Carotenoid biosynthesis; phytoene biosynthesis.</text>
</comment>
<dbReference type="GO" id="GO:0016117">
    <property type="term" value="P:carotenoid biosynthetic process"/>
    <property type="evidence" value="ECO:0007669"/>
    <property type="project" value="UniProtKB-ARBA"/>
</dbReference>
<dbReference type="OrthoDB" id="9807580at2"/>
<dbReference type="CDD" id="cd00683">
    <property type="entry name" value="Trans_IPPS_HH"/>
    <property type="match status" value="1"/>
</dbReference>
<dbReference type="Proteomes" id="UP000058305">
    <property type="component" value="Chromosome"/>
</dbReference>
<dbReference type="InterPro" id="IPR033904">
    <property type="entry name" value="Trans_IPPS_HH"/>
</dbReference>
<reference evidence="4" key="2">
    <citation type="submission" date="2016-01" db="EMBL/GenBank/DDBJ databases">
        <title>First complete genome sequence of a species in the genus Microterricola, an extremophilic cold active enzyme producing strain ERGS5:02 isolated from Sikkim Himalaya.</title>
        <authorList>
            <person name="Kumar R."/>
            <person name="Singh D."/>
            <person name="Swarnkar M.K."/>
        </authorList>
    </citation>
    <scope>NUCLEOTIDE SEQUENCE [LARGE SCALE GENOMIC DNA]</scope>
    <source>
        <strain evidence="4">ERGS5:02</strain>
    </source>
</reference>
<sequence length="300" mass="32675">MTRPLERGSTPALAGSRELALYERAAHRGAAIVIREYSTSFGLASRLLSARIRPEVENVYALVRVADEIVDGAAAAAGLSVDQQRECLDAMEAETARALKRGYSSDLVVHAFAQTARRSGITVDLLTPFFASMRRDLDPAPFNAVELDDYIYGSAEVVGLMCLRVFLTGEYANDNERRRLEHGARRLGAAFQKINFLRDISADFTALGRRYFPGVDPLAITEEQKAAIVADIRADLAAADAVIPRLPVGCRRAIRAASAFFAELTDRVDATPAAALAGQRVRVPAPHKLRILAGVMLRPR</sequence>
<dbReference type="InterPro" id="IPR019845">
    <property type="entry name" value="Squalene/phytoene_synthase_CS"/>
</dbReference>
<evidence type="ECO:0000313" key="3">
    <source>
        <dbReference type="EMBL" id="AMB59936.1"/>
    </source>
</evidence>